<dbReference type="EMBL" id="JOKM01000021">
    <property type="protein sequence ID" value="KGB25201.1"/>
    <property type="molecule type" value="Genomic_DNA"/>
</dbReference>
<comment type="caution">
    <text evidence="1">The sequence shown here is derived from an EMBL/GenBank/DDBJ whole genome shotgun (WGS) entry which is preliminary data.</text>
</comment>
<dbReference type="AlphaFoldDB" id="A0A094ZSR9"/>
<dbReference type="STRING" id="104102.AtDm6_0882"/>
<keyword evidence="2" id="KW-1185">Reference proteome</keyword>
<protein>
    <submittedName>
        <fullName evidence="1">Uncharacterized protein</fullName>
    </submittedName>
</protein>
<accession>A0A094ZSR9</accession>
<evidence type="ECO:0000313" key="1">
    <source>
        <dbReference type="EMBL" id="KGB25201.1"/>
    </source>
</evidence>
<dbReference type="PATRIC" id="fig|104102.7.peg.876"/>
<dbReference type="Proteomes" id="UP000029448">
    <property type="component" value="Unassembled WGS sequence"/>
</dbReference>
<name>A0A094ZSR9_9PROT</name>
<organism evidence="1 2">
    <name type="scientific">Acetobacter tropicalis</name>
    <dbReference type="NCBI Taxonomy" id="104102"/>
    <lineage>
        <taxon>Bacteria</taxon>
        <taxon>Pseudomonadati</taxon>
        <taxon>Pseudomonadota</taxon>
        <taxon>Alphaproteobacteria</taxon>
        <taxon>Acetobacterales</taxon>
        <taxon>Acetobacteraceae</taxon>
        <taxon>Acetobacter</taxon>
    </lineage>
</organism>
<reference evidence="1 2" key="1">
    <citation type="submission" date="2014-06" db="EMBL/GenBank/DDBJ databases">
        <title>Functional and comparative genomic analyses of the Drosophila gut microbiota identify candidate symbiosis factors.</title>
        <authorList>
            <person name="Newell P.D."/>
            <person name="Chaston J.M."/>
            <person name="Douglas A.E."/>
        </authorList>
    </citation>
    <scope>NUCLEOTIDE SEQUENCE [LARGE SCALE GENOMIC DNA]</scope>
    <source>
        <strain evidence="1 2">DmCS_006</strain>
    </source>
</reference>
<evidence type="ECO:0000313" key="2">
    <source>
        <dbReference type="Proteomes" id="UP000029448"/>
    </source>
</evidence>
<sequence>MVLLFEAACFPTVLPGGFFLGQAAAGWQDRLEKMAACALLRDGMAWTESG</sequence>
<proteinExistence type="predicted"/>
<gene>
    <name evidence="1" type="ORF">AtDm6_0882</name>
</gene>